<evidence type="ECO:0000313" key="2">
    <source>
        <dbReference type="Proteomes" id="UP001373714"/>
    </source>
</evidence>
<keyword evidence="2" id="KW-1185">Reference proteome</keyword>
<comment type="caution">
    <text evidence="1">The sequence shown here is derived from an EMBL/GenBank/DDBJ whole genome shotgun (WGS) entry which is preliminary data.</text>
</comment>
<name>A0AAV9UA90_9PEZI</name>
<dbReference type="AlphaFoldDB" id="A0AAV9UA90"/>
<dbReference type="Proteomes" id="UP001373714">
    <property type="component" value="Unassembled WGS sequence"/>
</dbReference>
<gene>
    <name evidence="1" type="ORF">TWF730_002558</name>
</gene>
<dbReference type="EMBL" id="JAVHNS010000012">
    <property type="protein sequence ID" value="KAK6338495.1"/>
    <property type="molecule type" value="Genomic_DNA"/>
</dbReference>
<proteinExistence type="predicted"/>
<organism evidence="1 2">
    <name type="scientific">Orbilia blumenaviensis</name>
    <dbReference type="NCBI Taxonomy" id="1796055"/>
    <lineage>
        <taxon>Eukaryota</taxon>
        <taxon>Fungi</taxon>
        <taxon>Dikarya</taxon>
        <taxon>Ascomycota</taxon>
        <taxon>Pezizomycotina</taxon>
        <taxon>Orbiliomycetes</taxon>
        <taxon>Orbiliales</taxon>
        <taxon>Orbiliaceae</taxon>
        <taxon>Orbilia</taxon>
    </lineage>
</organism>
<sequence length="195" mass="21597">MSSTATRLANLIEKCSAFLKPVDKLVIDDFDVTELQTSHPFLNEAAISLLADRNLSTTNSGTLTKLDGVVEGVKFEVFHLTRFPHCSTQILLNSYDAEIDLRLEPEVINIFVTPSSTVHQVATETWRRFRNVLYADSNTGIEKVSRVRFSMGGAVAAMGLPTLVLDLDTRGLRRWKTRQERLFGLGGHGLVGGSF</sequence>
<reference evidence="1 2" key="1">
    <citation type="submission" date="2019-10" db="EMBL/GenBank/DDBJ databases">
        <authorList>
            <person name="Palmer J.M."/>
        </authorList>
    </citation>
    <scope>NUCLEOTIDE SEQUENCE [LARGE SCALE GENOMIC DNA]</scope>
    <source>
        <strain evidence="1 2">TWF730</strain>
    </source>
</reference>
<protein>
    <submittedName>
        <fullName evidence="1">Uncharacterized protein</fullName>
    </submittedName>
</protein>
<accession>A0AAV9UA90</accession>
<evidence type="ECO:0000313" key="1">
    <source>
        <dbReference type="EMBL" id="KAK6338495.1"/>
    </source>
</evidence>